<feature type="domain" description="HTH deoR-type" evidence="5">
    <location>
        <begin position="3"/>
        <end position="58"/>
    </location>
</feature>
<dbReference type="GO" id="GO:0003700">
    <property type="term" value="F:DNA-binding transcription factor activity"/>
    <property type="evidence" value="ECO:0007669"/>
    <property type="project" value="InterPro"/>
</dbReference>
<evidence type="ECO:0000256" key="4">
    <source>
        <dbReference type="SAM" id="MobiDB-lite"/>
    </source>
</evidence>
<feature type="compositionally biased region" description="Basic and acidic residues" evidence="4">
    <location>
        <begin position="271"/>
        <end position="293"/>
    </location>
</feature>
<evidence type="ECO:0000256" key="3">
    <source>
        <dbReference type="ARBA" id="ARBA00023163"/>
    </source>
</evidence>
<evidence type="ECO:0000256" key="1">
    <source>
        <dbReference type="ARBA" id="ARBA00023015"/>
    </source>
</evidence>
<accession>A0A4Q9VXL3</accession>
<dbReference type="PANTHER" id="PTHR30363:SF44">
    <property type="entry name" value="AGA OPERON TRANSCRIPTIONAL REPRESSOR-RELATED"/>
    <property type="match status" value="1"/>
</dbReference>
<gene>
    <name evidence="6" type="ORF">EYW49_02755</name>
</gene>
<dbReference type="EMBL" id="SJFN01000003">
    <property type="protein sequence ID" value="TBW40667.1"/>
    <property type="molecule type" value="Genomic_DNA"/>
</dbReference>
<dbReference type="OrthoDB" id="9816363at2"/>
<keyword evidence="7" id="KW-1185">Reference proteome</keyword>
<keyword evidence="3" id="KW-0804">Transcription</keyword>
<reference evidence="6 7" key="1">
    <citation type="submission" date="2019-02" db="EMBL/GenBank/DDBJ databases">
        <title>Siculibacillus lacustris gen. nov., sp. nov., a new rosette-forming bacterium isolated from a freshwater crater lake (Lake St. Ana, Romania).</title>
        <authorList>
            <person name="Felfoldi T."/>
            <person name="Marton Z."/>
            <person name="Szabo A."/>
            <person name="Mentes A."/>
            <person name="Boka K."/>
            <person name="Marialigeti K."/>
            <person name="Mathe I."/>
            <person name="Koncz M."/>
            <person name="Schumann P."/>
            <person name="Toth E."/>
        </authorList>
    </citation>
    <scope>NUCLEOTIDE SEQUENCE [LARGE SCALE GENOMIC DNA]</scope>
    <source>
        <strain evidence="6 7">SA-279</strain>
    </source>
</reference>
<dbReference type="AlphaFoldDB" id="A0A4Q9VXL3"/>
<keyword evidence="1" id="KW-0805">Transcription regulation</keyword>
<dbReference type="RefSeq" id="WP_131305799.1">
    <property type="nucleotide sequence ID" value="NZ_SJFN01000003.1"/>
</dbReference>
<evidence type="ECO:0000259" key="5">
    <source>
        <dbReference type="PROSITE" id="PS51000"/>
    </source>
</evidence>
<dbReference type="PROSITE" id="PS51000">
    <property type="entry name" value="HTH_DEOR_2"/>
    <property type="match status" value="1"/>
</dbReference>
<dbReference type="GO" id="GO:0003677">
    <property type="term" value="F:DNA binding"/>
    <property type="evidence" value="ECO:0007669"/>
    <property type="project" value="UniProtKB-KW"/>
</dbReference>
<sequence length="293" mass="31839">MLKEERCNLILKSVEGRDAVSWESLLAIVDASSATLRRDVDHLVDAGLVRRIRGGVAPVQSSAVKPLPSYFFRQEQMRNMDAKDAIARRALALVTVPDTLIIFGGSTCARFAEYLPTSGLTVLTDSLPVTSHLTRATDNRVFMTGGEVLPQQGIVLSPFDEDPIYHIAASTFFIGCHAVTPAGIMEDDPLPLRGVRARMKQAERLVVLADSSKFLESRSLVVCPLHEVDIFVTDDGISDKAHQMLVDAGVTVLVAPTHGTDGVEAYGATDPKTDRNRRGMTDTTRGDVPRPDS</sequence>
<organism evidence="6 7">
    <name type="scientific">Siculibacillus lacustris</name>
    <dbReference type="NCBI Taxonomy" id="1549641"/>
    <lineage>
        <taxon>Bacteria</taxon>
        <taxon>Pseudomonadati</taxon>
        <taxon>Pseudomonadota</taxon>
        <taxon>Alphaproteobacteria</taxon>
        <taxon>Hyphomicrobiales</taxon>
        <taxon>Ancalomicrobiaceae</taxon>
        <taxon>Siculibacillus</taxon>
    </lineage>
</organism>
<dbReference type="SMART" id="SM00420">
    <property type="entry name" value="HTH_DEOR"/>
    <property type="match status" value="1"/>
</dbReference>
<dbReference type="Pfam" id="PF00455">
    <property type="entry name" value="DeoRC"/>
    <property type="match status" value="1"/>
</dbReference>
<dbReference type="SMART" id="SM01134">
    <property type="entry name" value="DeoRC"/>
    <property type="match status" value="1"/>
</dbReference>
<evidence type="ECO:0000313" key="6">
    <source>
        <dbReference type="EMBL" id="TBW40667.1"/>
    </source>
</evidence>
<dbReference type="InterPro" id="IPR014036">
    <property type="entry name" value="DeoR-like_C"/>
</dbReference>
<dbReference type="Pfam" id="PF08220">
    <property type="entry name" value="HTH_DeoR"/>
    <property type="match status" value="1"/>
</dbReference>
<name>A0A4Q9VXL3_9HYPH</name>
<dbReference type="InterPro" id="IPR018356">
    <property type="entry name" value="Tscrpt_reg_HTH_DeoR_CS"/>
</dbReference>
<dbReference type="SUPFAM" id="SSF46785">
    <property type="entry name" value="Winged helix' DNA-binding domain"/>
    <property type="match status" value="1"/>
</dbReference>
<comment type="caution">
    <text evidence="6">The sequence shown here is derived from an EMBL/GenBank/DDBJ whole genome shotgun (WGS) entry which is preliminary data.</text>
</comment>
<dbReference type="PANTHER" id="PTHR30363">
    <property type="entry name" value="HTH-TYPE TRANSCRIPTIONAL REGULATOR SRLR-RELATED"/>
    <property type="match status" value="1"/>
</dbReference>
<dbReference type="InterPro" id="IPR036390">
    <property type="entry name" value="WH_DNA-bd_sf"/>
</dbReference>
<dbReference type="Proteomes" id="UP000292781">
    <property type="component" value="Unassembled WGS sequence"/>
</dbReference>
<feature type="region of interest" description="Disordered" evidence="4">
    <location>
        <begin position="261"/>
        <end position="293"/>
    </location>
</feature>
<dbReference type="InterPro" id="IPR001034">
    <property type="entry name" value="DeoR_HTH"/>
</dbReference>
<evidence type="ECO:0000256" key="2">
    <source>
        <dbReference type="ARBA" id="ARBA00023125"/>
    </source>
</evidence>
<dbReference type="InterPro" id="IPR037171">
    <property type="entry name" value="NagB/RpiA_transferase-like"/>
</dbReference>
<dbReference type="PROSITE" id="PS00894">
    <property type="entry name" value="HTH_DEOR_1"/>
    <property type="match status" value="1"/>
</dbReference>
<dbReference type="InterPro" id="IPR050313">
    <property type="entry name" value="Carb_Metab_HTH_regulators"/>
</dbReference>
<dbReference type="SUPFAM" id="SSF100950">
    <property type="entry name" value="NagB/RpiA/CoA transferase-like"/>
    <property type="match status" value="1"/>
</dbReference>
<evidence type="ECO:0000313" key="7">
    <source>
        <dbReference type="Proteomes" id="UP000292781"/>
    </source>
</evidence>
<keyword evidence="2" id="KW-0238">DNA-binding</keyword>
<proteinExistence type="predicted"/>
<protein>
    <submittedName>
        <fullName evidence="6">DeoR/GlpR transcriptional regulator</fullName>
    </submittedName>
</protein>